<dbReference type="RefSeq" id="WP_283345338.1">
    <property type="nucleotide sequence ID" value="NZ_JASHIF010000012.1"/>
</dbReference>
<dbReference type="PANTHER" id="PTHR43162:SF1">
    <property type="entry name" value="PRESTALK A DIFFERENTIATION PROTEIN A"/>
    <property type="match status" value="1"/>
</dbReference>
<dbReference type="Pfam" id="PF05368">
    <property type="entry name" value="NmrA"/>
    <property type="match status" value="1"/>
</dbReference>
<organism evidence="2 3">
    <name type="scientific">Flectobacillus roseus</name>
    <dbReference type="NCBI Taxonomy" id="502259"/>
    <lineage>
        <taxon>Bacteria</taxon>
        <taxon>Pseudomonadati</taxon>
        <taxon>Bacteroidota</taxon>
        <taxon>Cytophagia</taxon>
        <taxon>Cytophagales</taxon>
        <taxon>Flectobacillaceae</taxon>
        <taxon>Flectobacillus</taxon>
    </lineage>
</organism>
<evidence type="ECO:0000259" key="1">
    <source>
        <dbReference type="Pfam" id="PF05368"/>
    </source>
</evidence>
<dbReference type="SUPFAM" id="SSF51735">
    <property type="entry name" value="NAD(P)-binding Rossmann-fold domains"/>
    <property type="match status" value="1"/>
</dbReference>
<gene>
    <name evidence="2" type="ORF">QM524_16000</name>
</gene>
<dbReference type="Proteomes" id="UP001236507">
    <property type="component" value="Unassembled WGS sequence"/>
</dbReference>
<reference evidence="2 3" key="1">
    <citation type="submission" date="2023-05" db="EMBL/GenBank/DDBJ databases">
        <title>Novel species of genus Flectobacillus isolated from stream in China.</title>
        <authorList>
            <person name="Lu H."/>
        </authorList>
    </citation>
    <scope>NUCLEOTIDE SEQUENCE [LARGE SCALE GENOMIC DNA]</scope>
    <source>
        <strain evidence="2 3">KCTC 42575</strain>
    </source>
</reference>
<sequence length="292" mass="31170">MKITVTGSLGNIGKHLVKILVANSNEVTVISSNEDRKSAIEALGAQAAIGSITDTDFLVKSFTGSDAVYVMTPPNMGGQNIIENTVNAGKSYAEAIVKAGVQKVVMLSSIGAEFENGTGPIAGLYHIENLYRTLLPNVNVSFMRAGYFYTNFYSNVPLIKGMGIIGANYPAEAKMPVVHPQNIAEAVAEELQTSTTGHQVRYVVSDYVSLSEVAKAFGDALGKQLPWVEFTDEQSLQGMQQAGLPAEMANLYTEMGVAVREGKLQKDFDASGAPQVGSIKIQDFAKEFAGAF</sequence>
<accession>A0ABT6YAX8</accession>
<comment type="caution">
    <text evidence="2">The sequence shown here is derived from an EMBL/GenBank/DDBJ whole genome shotgun (WGS) entry which is preliminary data.</text>
</comment>
<evidence type="ECO:0000313" key="3">
    <source>
        <dbReference type="Proteomes" id="UP001236507"/>
    </source>
</evidence>
<dbReference type="EMBL" id="JASHIF010000012">
    <property type="protein sequence ID" value="MDI9860720.1"/>
    <property type="molecule type" value="Genomic_DNA"/>
</dbReference>
<feature type="domain" description="NmrA-like" evidence="1">
    <location>
        <begin position="2"/>
        <end position="258"/>
    </location>
</feature>
<dbReference type="PANTHER" id="PTHR43162">
    <property type="match status" value="1"/>
</dbReference>
<dbReference type="InterPro" id="IPR051604">
    <property type="entry name" value="Ergot_Alk_Oxidoreductase"/>
</dbReference>
<name>A0ABT6YAX8_9BACT</name>
<proteinExistence type="predicted"/>
<keyword evidence="3" id="KW-1185">Reference proteome</keyword>
<dbReference type="Gene3D" id="3.90.25.10">
    <property type="entry name" value="UDP-galactose 4-epimerase, domain 1"/>
    <property type="match status" value="1"/>
</dbReference>
<protein>
    <submittedName>
        <fullName evidence="2">NmrA family NAD(P)-binding protein</fullName>
    </submittedName>
</protein>
<dbReference type="InterPro" id="IPR036291">
    <property type="entry name" value="NAD(P)-bd_dom_sf"/>
</dbReference>
<dbReference type="Gene3D" id="3.40.50.720">
    <property type="entry name" value="NAD(P)-binding Rossmann-like Domain"/>
    <property type="match status" value="1"/>
</dbReference>
<evidence type="ECO:0000313" key="2">
    <source>
        <dbReference type="EMBL" id="MDI9860720.1"/>
    </source>
</evidence>
<dbReference type="InterPro" id="IPR008030">
    <property type="entry name" value="NmrA-like"/>
</dbReference>